<dbReference type="GO" id="GO:0016042">
    <property type="term" value="P:lipid catabolic process"/>
    <property type="evidence" value="ECO:0007669"/>
    <property type="project" value="UniProtKB-UniRule"/>
</dbReference>
<feature type="short sequence motif" description="GXGXXG" evidence="4">
    <location>
        <begin position="11"/>
        <end position="16"/>
    </location>
</feature>
<evidence type="ECO:0000256" key="2">
    <source>
        <dbReference type="ARBA" id="ARBA00022963"/>
    </source>
</evidence>
<dbReference type="RefSeq" id="WP_106725593.1">
    <property type="nucleotide sequence ID" value="NZ_PXYL01000010.1"/>
</dbReference>
<feature type="short sequence motif" description="DGA/G" evidence="4">
    <location>
        <begin position="168"/>
        <end position="170"/>
    </location>
</feature>
<dbReference type="AlphaFoldDB" id="A0A2P7S7S6"/>
<evidence type="ECO:0000256" key="1">
    <source>
        <dbReference type="ARBA" id="ARBA00022801"/>
    </source>
</evidence>
<evidence type="ECO:0000313" key="6">
    <source>
        <dbReference type="EMBL" id="PSJ58500.1"/>
    </source>
</evidence>
<dbReference type="OrthoDB" id="5290098at2"/>
<keyword evidence="2 4" id="KW-0442">Lipid degradation</keyword>
<comment type="caution">
    <text evidence="6">The sequence shown here is derived from an EMBL/GenBank/DDBJ whole genome shotgun (WGS) entry which is preliminary data.</text>
</comment>
<dbReference type="InterPro" id="IPR016035">
    <property type="entry name" value="Acyl_Trfase/lysoPLipase"/>
</dbReference>
<dbReference type="Proteomes" id="UP000240653">
    <property type="component" value="Unassembled WGS sequence"/>
</dbReference>
<feature type="active site" description="Proton acceptor" evidence="4">
    <location>
        <position position="168"/>
    </location>
</feature>
<accession>A0A2P7S7S6</accession>
<dbReference type="EMBL" id="PXYL01000010">
    <property type="protein sequence ID" value="PSJ58500.1"/>
    <property type="molecule type" value="Genomic_DNA"/>
</dbReference>
<evidence type="ECO:0000256" key="3">
    <source>
        <dbReference type="ARBA" id="ARBA00023098"/>
    </source>
</evidence>
<keyword evidence="1 4" id="KW-0378">Hydrolase</keyword>
<protein>
    <submittedName>
        <fullName evidence="6">Patatin</fullName>
    </submittedName>
</protein>
<proteinExistence type="predicted"/>
<dbReference type="SUPFAM" id="SSF52151">
    <property type="entry name" value="FabD/lysophospholipase-like"/>
    <property type="match status" value="1"/>
</dbReference>
<keyword evidence="3 4" id="KW-0443">Lipid metabolism</keyword>
<dbReference type="Gene3D" id="3.40.1090.10">
    <property type="entry name" value="Cytosolic phospholipase A2 catalytic domain"/>
    <property type="match status" value="2"/>
</dbReference>
<gene>
    <name evidence="6" type="ORF">C7I85_19020</name>
</gene>
<dbReference type="InterPro" id="IPR002641">
    <property type="entry name" value="PNPLA_dom"/>
</dbReference>
<evidence type="ECO:0000256" key="4">
    <source>
        <dbReference type="PROSITE-ProRule" id="PRU01161"/>
    </source>
</evidence>
<name>A0A2P7S7S6_9HYPH</name>
<evidence type="ECO:0000313" key="7">
    <source>
        <dbReference type="Proteomes" id="UP000240653"/>
    </source>
</evidence>
<organism evidence="6 7">
    <name type="scientific">Pseudaminobacter soli</name>
    <name type="common">ex Li et al. 2025</name>
    <dbReference type="NCBI Taxonomy" id="1295366"/>
    <lineage>
        <taxon>Bacteria</taxon>
        <taxon>Pseudomonadati</taxon>
        <taxon>Pseudomonadota</taxon>
        <taxon>Alphaproteobacteria</taxon>
        <taxon>Hyphomicrobiales</taxon>
        <taxon>Phyllobacteriaceae</taxon>
        <taxon>Pseudaminobacter</taxon>
    </lineage>
</organism>
<dbReference type="GO" id="GO:0016787">
    <property type="term" value="F:hydrolase activity"/>
    <property type="evidence" value="ECO:0007669"/>
    <property type="project" value="UniProtKB-UniRule"/>
</dbReference>
<reference evidence="6 7" key="1">
    <citation type="submission" date="2018-03" db="EMBL/GenBank/DDBJ databases">
        <title>The draft genome of Mesorhizobium soli JCM 19897.</title>
        <authorList>
            <person name="Li L."/>
            <person name="Liu L."/>
            <person name="Liang L."/>
            <person name="Wang T."/>
            <person name="Zhang X."/>
        </authorList>
    </citation>
    <scope>NUCLEOTIDE SEQUENCE [LARGE SCALE GENOMIC DNA]</scope>
    <source>
        <strain evidence="6 7">JCM 19897</strain>
    </source>
</reference>
<dbReference type="PROSITE" id="PS51635">
    <property type="entry name" value="PNPLA"/>
    <property type="match status" value="1"/>
</dbReference>
<feature type="domain" description="PNPLA" evidence="5">
    <location>
        <begin position="7"/>
        <end position="181"/>
    </location>
</feature>
<dbReference type="InterPro" id="IPR050301">
    <property type="entry name" value="NTE"/>
</dbReference>
<dbReference type="Pfam" id="PF01734">
    <property type="entry name" value="Patatin"/>
    <property type="match status" value="1"/>
</dbReference>
<keyword evidence="7" id="KW-1185">Reference proteome</keyword>
<feature type="active site" description="Nucleophile" evidence="4">
    <location>
        <position position="40"/>
    </location>
</feature>
<sequence length="281" mass="30218">MSPTFAVAFGGGGARGLAHIHVIEALDELGIRPVSIAGSSIGAIMGAGMASGMTGKDIHDYARSILGRRSEVAARVWQARPGTFSEMIEVGFRVSQFSIERILRAFLPPQIPATFEELKIPLRVAATDFYGHKLAVLREGDLNSALAASAAIPAVFSPVKRDGRLLIDGGIYNPVPFDLVDGDADIVIAIDVVGAPTNGRRKKPNSIDLMFGATQLMMQSITACKLQHTRPDILLRPPVSRFRMLDFLKVDAVMGETVAIKDQLKRSVDAALKAREEQVCA</sequence>
<evidence type="ECO:0000259" key="5">
    <source>
        <dbReference type="PROSITE" id="PS51635"/>
    </source>
</evidence>
<dbReference type="PANTHER" id="PTHR14226">
    <property type="entry name" value="NEUROPATHY TARGET ESTERASE/SWISS CHEESE D.MELANOGASTER"/>
    <property type="match status" value="1"/>
</dbReference>
<feature type="short sequence motif" description="GXSXG" evidence="4">
    <location>
        <begin position="38"/>
        <end position="42"/>
    </location>
</feature>
<dbReference type="PANTHER" id="PTHR14226:SF29">
    <property type="entry name" value="NEUROPATHY TARGET ESTERASE SWS"/>
    <property type="match status" value="1"/>
</dbReference>